<evidence type="ECO:0000313" key="2">
    <source>
        <dbReference type="Proteomes" id="UP000434850"/>
    </source>
</evidence>
<name>A0A6I4IA16_9SPHI</name>
<accession>A0A6I4IA16</accession>
<dbReference type="PRINTS" id="PR00420">
    <property type="entry name" value="RNGMNOXGNASE"/>
</dbReference>
<dbReference type="SUPFAM" id="SSF51905">
    <property type="entry name" value="FAD/NAD(P)-binding domain"/>
    <property type="match status" value="1"/>
</dbReference>
<sequence>MKLNKYDYDAVIVGAGPNGLAAAILMQQQGLKVLIVEAKSTVGGGLRTAELTLPGFKHDICSAIHPLAFKSPFLKTLPLHNFGLNYVMPDIDAAHPFDDGTCAVLKRSVEETAALLEGDEQTYKALISSLVNSWPLIASDVLGPLKLPNHPFKMAEFGLIGLQSATMLINKFNTMLGQGLIAGMAAHAIQPLQNPATAAVALVLLLTGHTGGWATPQGGSQSIANAMAAYFCSLGGEIQTNFYVTSLKQLPSANAVLFDVTPQQMLQIAGHRFSSLYKWQLEKYRYGDGVFKIDWALDAPIPFTASNCLNAGTIHLGGTAAEIIAAEQASAKGQYTDKPYVLLAQQSLFDESRAPSGKHTGWAYCHVPNGSTKNMTDIIESQVERFAPGFKERIIGRHTMNAVQMQEYNANYIGGDINGGRLDLTQLFTRPALRFSPYRTSAKGLYICSSSTPPGGGVHGMCGYYAAKRALKDIFNIRIQRI</sequence>
<comment type="caution">
    <text evidence="1">The sequence shown here is derived from an EMBL/GenBank/DDBJ whole genome shotgun (WGS) entry which is preliminary data.</text>
</comment>
<dbReference type="OrthoDB" id="833207at2"/>
<gene>
    <name evidence="1" type="ORF">GO816_12655</name>
</gene>
<keyword evidence="2" id="KW-1185">Reference proteome</keyword>
<dbReference type="RefSeq" id="WP_157542293.1">
    <property type="nucleotide sequence ID" value="NZ_WQLA01000004.1"/>
</dbReference>
<dbReference type="Proteomes" id="UP000434850">
    <property type="component" value="Unassembled WGS sequence"/>
</dbReference>
<proteinExistence type="predicted"/>
<dbReference type="PANTHER" id="PTHR10668:SF105">
    <property type="entry name" value="DEHYDROGENASE-RELATED"/>
    <property type="match status" value="1"/>
</dbReference>
<reference evidence="1 2" key="1">
    <citation type="submission" date="2019-12" db="EMBL/GenBank/DDBJ databases">
        <title>Mucilaginibacter sp. HME9299 genome sequencing and assembly.</title>
        <authorList>
            <person name="Kang H."/>
            <person name="Kim H."/>
            <person name="Joh K."/>
        </authorList>
    </citation>
    <scope>NUCLEOTIDE SEQUENCE [LARGE SCALE GENOMIC DNA]</scope>
    <source>
        <strain evidence="1 2">HME9299</strain>
    </source>
</reference>
<dbReference type="Gene3D" id="3.50.50.60">
    <property type="entry name" value="FAD/NAD(P)-binding domain"/>
    <property type="match status" value="1"/>
</dbReference>
<evidence type="ECO:0000313" key="1">
    <source>
        <dbReference type="EMBL" id="MVN91981.1"/>
    </source>
</evidence>
<dbReference type="PANTHER" id="PTHR10668">
    <property type="entry name" value="PHYTOENE DEHYDROGENASE"/>
    <property type="match status" value="1"/>
</dbReference>
<dbReference type="AlphaFoldDB" id="A0A6I4IA16"/>
<protein>
    <submittedName>
        <fullName evidence="1">NAD(P)-binding protein</fullName>
    </submittedName>
</protein>
<dbReference type="Pfam" id="PF13450">
    <property type="entry name" value="NAD_binding_8"/>
    <property type="match status" value="1"/>
</dbReference>
<dbReference type="EMBL" id="WQLA01000004">
    <property type="protein sequence ID" value="MVN91981.1"/>
    <property type="molecule type" value="Genomic_DNA"/>
</dbReference>
<dbReference type="InterPro" id="IPR036188">
    <property type="entry name" value="FAD/NAD-bd_sf"/>
</dbReference>
<organism evidence="1 2">
    <name type="scientific">Mucilaginibacter aquatilis</name>
    <dbReference type="NCBI Taxonomy" id="1517760"/>
    <lineage>
        <taxon>Bacteria</taxon>
        <taxon>Pseudomonadati</taxon>
        <taxon>Bacteroidota</taxon>
        <taxon>Sphingobacteriia</taxon>
        <taxon>Sphingobacteriales</taxon>
        <taxon>Sphingobacteriaceae</taxon>
        <taxon>Mucilaginibacter</taxon>
    </lineage>
</organism>